<dbReference type="Pfam" id="PF20292">
    <property type="entry name" value="MC7"/>
    <property type="match status" value="1"/>
</dbReference>
<protein>
    <submittedName>
        <fullName evidence="1">Uncharacterized protein</fullName>
    </submittedName>
</protein>
<dbReference type="InterPro" id="IPR046900">
    <property type="entry name" value="ABC-3C_MC7"/>
</dbReference>
<evidence type="ECO:0000313" key="2">
    <source>
        <dbReference type="Proteomes" id="UP000183687"/>
    </source>
</evidence>
<gene>
    <name evidence="1" type="ORF">SAMN04489746_0029</name>
</gene>
<comment type="caution">
    <text evidence="1">The sequence shown here is derived from an EMBL/GenBank/DDBJ whole genome shotgun (WGS) entry which is preliminary data.</text>
</comment>
<dbReference type="Proteomes" id="UP000183687">
    <property type="component" value="Unassembled WGS sequence"/>
</dbReference>
<accession>A0AB38A4A8</accession>
<dbReference type="EMBL" id="FNSH01000001">
    <property type="protein sequence ID" value="SEB38932.1"/>
    <property type="molecule type" value="Genomic_DNA"/>
</dbReference>
<organism evidence="1 2">
    <name type="scientific">Atopobium minutum</name>
    <dbReference type="NCBI Taxonomy" id="1381"/>
    <lineage>
        <taxon>Bacteria</taxon>
        <taxon>Bacillati</taxon>
        <taxon>Actinomycetota</taxon>
        <taxon>Coriobacteriia</taxon>
        <taxon>Coriobacteriales</taxon>
        <taxon>Atopobiaceae</taxon>
        <taxon>Atopobium</taxon>
    </lineage>
</organism>
<evidence type="ECO:0000313" key="1">
    <source>
        <dbReference type="EMBL" id="SEB38932.1"/>
    </source>
</evidence>
<sequence length="75" mass="8859">MLLPNKLFSYEESALPLMPEILRMLDHPKSPREIYQKLSHKHQDTVRLIEALDCLYAMQKVELDDEGRIFLCSEK</sequence>
<proteinExistence type="predicted"/>
<reference evidence="1 2" key="1">
    <citation type="submission" date="2016-10" db="EMBL/GenBank/DDBJ databases">
        <authorList>
            <person name="Varghese N."/>
            <person name="Submissions S."/>
        </authorList>
    </citation>
    <scope>NUCLEOTIDE SEQUENCE [LARGE SCALE GENOMIC DNA]</scope>
    <source>
        <strain evidence="1 2">DSM 20586</strain>
    </source>
</reference>
<name>A0AB38A4A8_9ACTN</name>
<dbReference type="AlphaFoldDB" id="A0AB38A4A8"/>